<feature type="transmembrane region" description="Helical" evidence="9">
    <location>
        <begin position="135"/>
        <end position="157"/>
    </location>
</feature>
<evidence type="ECO:0000256" key="9">
    <source>
        <dbReference type="SAM" id="Phobius"/>
    </source>
</evidence>
<organism evidence="10 11">
    <name type="scientific">Photobacterium angustum</name>
    <dbReference type="NCBI Taxonomy" id="661"/>
    <lineage>
        <taxon>Bacteria</taxon>
        <taxon>Pseudomonadati</taxon>
        <taxon>Pseudomonadota</taxon>
        <taxon>Gammaproteobacteria</taxon>
        <taxon>Vibrionales</taxon>
        <taxon>Vibrionaceae</taxon>
        <taxon>Photobacterium</taxon>
    </lineage>
</organism>
<keyword evidence="6 9" id="KW-1133">Transmembrane helix</keyword>
<dbReference type="GO" id="GO:0042910">
    <property type="term" value="F:xenobiotic transmembrane transporter activity"/>
    <property type="evidence" value="ECO:0007669"/>
    <property type="project" value="InterPro"/>
</dbReference>
<keyword evidence="3" id="KW-0813">Transport</keyword>
<feature type="transmembrane region" description="Helical" evidence="9">
    <location>
        <begin position="93"/>
        <end position="115"/>
    </location>
</feature>
<dbReference type="GO" id="GO:0015297">
    <property type="term" value="F:antiporter activity"/>
    <property type="evidence" value="ECO:0007669"/>
    <property type="project" value="InterPro"/>
</dbReference>
<feature type="transmembrane region" description="Helical" evidence="9">
    <location>
        <begin position="169"/>
        <end position="190"/>
    </location>
</feature>
<keyword evidence="5 9" id="KW-0812">Transmembrane</keyword>
<dbReference type="PANTHER" id="PTHR43823">
    <property type="entry name" value="SPORULATION PROTEIN YKVU"/>
    <property type="match status" value="1"/>
</dbReference>
<evidence type="ECO:0000256" key="7">
    <source>
        <dbReference type="ARBA" id="ARBA00023136"/>
    </source>
</evidence>
<evidence type="ECO:0000256" key="8">
    <source>
        <dbReference type="ARBA" id="ARBA00030855"/>
    </source>
</evidence>
<dbReference type="Pfam" id="PF01554">
    <property type="entry name" value="MatE"/>
    <property type="match status" value="2"/>
</dbReference>
<feature type="transmembrane region" description="Helical" evidence="9">
    <location>
        <begin position="312"/>
        <end position="335"/>
    </location>
</feature>
<evidence type="ECO:0000256" key="2">
    <source>
        <dbReference type="ARBA" id="ARBA00013489"/>
    </source>
</evidence>
<dbReference type="InterPro" id="IPR051327">
    <property type="entry name" value="MATE_MepA_subfamily"/>
</dbReference>
<evidence type="ECO:0000256" key="5">
    <source>
        <dbReference type="ARBA" id="ARBA00022692"/>
    </source>
</evidence>
<gene>
    <name evidence="10" type="ORF">BTO08_01265</name>
</gene>
<feature type="transmembrane region" description="Helical" evidence="9">
    <location>
        <begin position="390"/>
        <end position="411"/>
    </location>
</feature>
<evidence type="ECO:0000256" key="3">
    <source>
        <dbReference type="ARBA" id="ARBA00022448"/>
    </source>
</evidence>
<evidence type="ECO:0000256" key="6">
    <source>
        <dbReference type="ARBA" id="ARBA00022989"/>
    </source>
</evidence>
<dbReference type="PIRSF" id="PIRSF006603">
    <property type="entry name" value="DinF"/>
    <property type="match status" value="1"/>
</dbReference>
<dbReference type="InterPro" id="IPR002528">
    <property type="entry name" value="MATE_fam"/>
</dbReference>
<feature type="transmembrane region" description="Helical" evidence="9">
    <location>
        <begin position="244"/>
        <end position="262"/>
    </location>
</feature>
<comment type="caution">
    <text evidence="10">The sequence shown here is derived from an EMBL/GenBank/DDBJ whole genome shotgun (WGS) entry which is preliminary data.</text>
</comment>
<evidence type="ECO:0000256" key="1">
    <source>
        <dbReference type="ARBA" id="ARBA00004429"/>
    </source>
</evidence>
<dbReference type="EMBL" id="MSCJ01000001">
    <property type="protein sequence ID" value="PQJ66143.1"/>
    <property type="molecule type" value="Genomic_DNA"/>
</dbReference>
<evidence type="ECO:0000313" key="10">
    <source>
        <dbReference type="EMBL" id="PQJ66143.1"/>
    </source>
</evidence>
<proteinExistence type="predicted"/>
<name>A0A2S7VWJ2_PHOAN</name>
<feature type="transmembrane region" description="Helical" evidence="9">
    <location>
        <begin position="56"/>
        <end position="81"/>
    </location>
</feature>
<comment type="subcellular location">
    <subcellularLocation>
        <location evidence="1">Cell inner membrane</location>
        <topology evidence="1">Multi-pass membrane protein</topology>
    </subcellularLocation>
</comment>
<feature type="transmembrane region" description="Helical" evidence="9">
    <location>
        <begin position="196"/>
        <end position="215"/>
    </location>
</feature>
<keyword evidence="7 9" id="KW-0472">Membrane</keyword>
<feature type="transmembrane region" description="Helical" evidence="9">
    <location>
        <begin position="268"/>
        <end position="291"/>
    </location>
</feature>
<dbReference type="Proteomes" id="UP000238730">
    <property type="component" value="Unassembled WGS sequence"/>
</dbReference>
<feature type="transmembrane region" description="Helical" evidence="9">
    <location>
        <begin position="12"/>
        <end position="36"/>
    </location>
</feature>
<feature type="transmembrane region" description="Helical" evidence="9">
    <location>
        <begin position="417"/>
        <end position="438"/>
    </location>
</feature>
<evidence type="ECO:0000256" key="4">
    <source>
        <dbReference type="ARBA" id="ARBA00022475"/>
    </source>
</evidence>
<sequence>MMTYNKVTQGPIISTFFLFAFPALIALLAITTASLVDGIFVGKYLGPQALAAINILIPYITFMFALGLMVAIGGTVTAGKFIGEGNYKEANGIFTLSLISIFLFATLMAIISLFFNKSLFLFLGVDEQLAPLTQAYFQVISVVLIIQLTTMVLYYFVRADGFPTLATTALVLGSIVNIMLDVLFLGYFQWGIQSAAWATGIAQIIQLLVLCTFFTKKQRLIKFQLCYSSVKPYFRGLLNGISEYINEISVGIVIFTIHWLLMKEQGNTAISGFAVANYMLFISMMLFYGIIDALHILVSQNYGARNFTRINQFMLLATVTVISISTLLIVSALSVSDSITKLFIENTESDAYQLALSYIGVIWPCFIFSGINVLLSCYFTAMHCPLQSSIIALSRGLVLPVSLLLLFTNFIPSIPFLFALPIAELSTFIIALTLYLRFQHSIKHKSKLITI</sequence>
<dbReference type="InterPro" id="IPR048279">
    <property type="entry name" value="MdtK-like"/>
</dbReference>
<dbReference type="PANTHER" id="PTHR43823:SF3">
    <property type="entry name" value="MULTIDRUG EXPORT PROTEIN MEPA"/>
    <property type="match status" value="1"/>
</dbReference>
<reference evidence="10 11" key="1">
    <citation type="submission" date="2016-12" db="EMBL/GenBank/DDBJ databases">
        <title>Diversity of luminous bacteria.</title>
        <authorList>
            <person name="Yoshizawa S."/>
            <person name="Kogure K."/>
        </authorList>
    </citation>
    <scope>NUCLEOTIDE SEQUENCE [LARGE SCALE GENOMIC DNA]</scope>
    <source>
        <strain evidence="10 11">LC1-200</strain>
    </source>
</reference>
<dbReference type="AlphaFoldDB" id="A0A2S7VWJ2"/>
<feature type="transmembrane region" description="Helical" evidence="9">
    <location>
        <begin position="355"/>
        <end position="378"/>
    </location>
</feature>
<accession>A0A2S7VWJ2</accession>
<protein>
    <recommendedName>
        <fullName evidence="2">Multidrug resistance protein NorM</fullName>
    </recommendedName>
    <alternativeName>
        <fullName evidence="8">Na(+)/drug antiporter</fullName>
    </alternativeName>
</protein>
<keyword evidence="4" id="KW-1003">Cell membrane</keyword>
<dbReference type="GO" id="GO:0005886">
    <property type="term" value="C:plasma membrane"/>
    <property type="evidence" value="ECO:0007669"/>
    <property type="project" value="UniProtKB-SubCell"/>
</dbReference>
<evidence type="ECO:0000313" key="11">
    <source>
        <dbReference type="Proteomes" id="UP000238730"/>
    </source>
</evidence>